<dbReference type="EMBL" id="ML211038">
    <property type="protein sequence ID" value="TFK90741.1"/>
    <property type="molecule type" value="Genomic_DNA"/>
</dbReference>
<feature type="region of interest" description="Disordered" evidence="1">
    <location>
        <begin position="13"/>
        <end position="50"/>
    </location>
</feature>
<evidence type="ECO:0000313" key="3">
    <source>
        <dbReference type="Proteomes" id="UP000308197"/>
    </source>
</evidence>
<proteinExistence type="predicted"/>
<protein>
    <submittedName>
        <fullName evidence="2">Uncharacterized protein</fullName>
    </submittedName>
</protein>
<name>A0A5C3PN39_9APHY</name>
<dbReference type="AlphaFoldDB" id="A0A5C3PN39"/>
<evidence type="ECO:0000256" key="1">
    <source>
        <dbReference type="SAM" id="MobiDB-lite"/>
    </source>
</evidence>
<dbReference type="Proteomes" id="UP000308197">
    <property type="component" value="Unassembled WGS sequence"/>
</dbReference>
<reference evidence="2 3" key="1">
    <citation type="journal article" date="2019" name="Nat. Ecol. Evol.">
        <title>Megaphylogeny resolves global patterns of mushroom evolution.</title>
        <authorList>
            <person name="Varga T."/>
            <person name="Krizsan K."/>
            <person name="Foldi C."/>
            <person name="Dima B."/>
            <person name="Sanchez-Garcia M."/>
            <person name="Sanchez-Ramirez S."/>
            <person name="Szollosi G.J."/>
            <person name="Szarkandi J.G."/>
            <person name="Papp V."/>
            <person name="Albert L."/>
            <person name="Andreopoulos W."/>
            <person name="Angelini C."/>
            <person name="Antonin V."/>
            <person name="Barry K.W."/>
            <person name="Bougher N.L."/>
            <person name="Buchanan P."/>
            <person name="Buyck B."/>
            <person name="Bense V."/>
            <person name="Catcheside P."/>
            <person name="Chovatia M."/>
            <person name="Cooper J."/>
            <person name="Damon W."/>
            <person name="Desjardin D."/>
            <person name="Finy P."/>
            <person name="Geml J."/>
            <person name="Haridas S."/>
            <person name="Hughes K."/>
            <person name="Justo A."/>
            <person name="Karasinski D."/>
            <person name="Kautmanova I."/>
            <person name="Kiss B."/>
            <person name="Kocsube S."/>
            <person name="Kotiranta H."/>
            <person name="LaButti K.M."/>
            <person name="Lechner B.E."/>
            <person name="Liimatainen K."/>
            <person name="Lipzen A."/>
            <person name="Lukacs Z."/>
            <person name="Mihaltcheva S."/>
            <person name="Morgado L.N."/>
            <person name="Niskanen T."/>
            <person name="Noordeloos M.E."/>
            <person name="Ohm R.A."/>
            <person name="Ortiz-Santana B."/>
            <person name="Ovrebo C."/>
            <person name="Racz N."/>
            <person name="Riley R."/>
            <person name="Savchenko A."/>
            <person name="Shiryaev A."/>
            <person name="Soop K."/>
            <person name="Spirin V."/>
            <person name="Szebenyi C."/>
            <person name="Tomsovsky M."/>
            <person name="Tulloss R.E."/>
            <person name="Uehling J."/>
            <person name="Grigoriev I.V."/>
            <person name="Vagvolgyi C."/>
            <person name="Papp T."/>
            <person name="Martin F.M."/>
            <person name="Miettinen O."/>
            <person name="Hibbett D.S."/>
            <person name="Nagy L.G."/>
        </authorList>
    </citation>
    <scope>NUCLEOTIDE SEQUENCE [LARGE SCALE GENOMIC DNA]</scope>
    <source>
        <strain evidence="2 3">HHB13444</strain>
    </source>
</reference>
<sequence length="251" mass="27992">MLLNNAYGQQQQGYTNVDQPYSNQPFTSSARLEKEQSRGKRSNCIDDPNDASTFQKADRLVKSFYGIVYTPENSQYPECGNKLGACIVTSRLRISCWQHISAYVSRAMSSRDGTVNVQDGGVYQRVVRTRPSRVVEIISRTRVVYPGFSRRLGPLSCHVSMLLDDAALENRDLAVDDQRNLDVRYTANSLLSGQAQTDINAVINTSRLPTPSNRSILHYVDHVAMSPHPITKHNVGKDMPNFKGIVGLGNK</sequence>
<organism evidence="2 3">
    <name type="scientific">Polyporus arcularius HHB13444</name>
    <dbReference type="NCBI Taxonomy" id="1314778"/>
    <lineage>
        <taxon>Eukaryota</taxon>
        <taxon>Fungi</taxon>
        <taxon>Dikarya</taxon>
        <taxon>Basidiomycota</taxon>
        <taxon>Agaricomycotina</taxon>
        <taxon>Agaricomycetes</taxon>
        <taxon>Polyporales</taxon>
        <taxon>Polyporaceae</taxon>
        <taxon>Polyporus</taxon>
    </lineage>
</organism>
<evidence type="ECO:0000313" key="2">
    <source>
        <dbReference type="EMBL" id="TFK90741.1"/>
    </source>
</evidence>
<keyword evidence="3" id="KW-1185">Reference proteome</keyword>
<dbReference type="STRING" id="1314778.A0A5C3PN39"/>
<accession>A0A5C3PN39</accession>
<gene>
    <name evidence="2" type="ORF">K466DRAFT_636324</name>
</gene>
<feature type="compositionally biased region" description="Polar residues" evidence="1">
    <location>
        <begin position="13"/>
        <end position="30"/>
    </location>
</feature>
<dbReference type="InParanoid" id="A0A5C3PN39"/>